<dbReference type="Proteomes" id="UP001500493">
    <property type="component" value="Unassembled WGS sequence"/>
</dbReference>
<evidence type="ECO:0000313" key="1">
    <source>
        <dbReference type="EMBL" id="KAL0492821.1"/>
    </source>
</evidence>
<dbReference type="Gene3D" id="2.130.10.10">
    <property type="entry name" value="YVTN repeat-like/Quinoprotein amine dehydrogenase"/>
    <property type="match status" value="1"/>
</dbReference>
<dbReference type="InterPro" id="IPR015943">
    <property type="entry name" value="WD40/YVTN_repeat-like_dom_sf"/>
</dbReference>
<gene>
    <name evidence="1" type="ORF">Q4I29_007759</name>
    <name evidence="2" type="ORF">Q4I32_007783</name>
</gene>
<dbReference type="SUPFAM" id="SSF50978">
    <property type="entry name" value="WD40 repeat-like"/>
    <property type="match status" value="1"/>
</dbReference>
<dbReference type="EMBL" id="JBAMZM010000037">
    <property type="protein sequence ID" value="KAL0492821.1"/>
    <property type="molecule type" value="Genomic_DNA"/>
</dbReference>
<reference evidence="2 3" key="1">
    <citation type="submission" date="2024-02" db="EMBL/GenBank/DDBJ databases">
        <title>FIRST GENOME SEQUENCES OF Leishmania (Viannia) shawi, Leishmania (Viannia) lindenbergi AND Leishmania (Viannia) utingensis.</title>
        <authorList>
            <person name="Resadore F."/>
            <person name="Custodio M.G.F."/>
            <person name="Boite M.C."/>
            <person name="Cupolillo E."/>
            <person name="Ferreira G.E.M."/>
        </authorList>
    </citation>
    <scope>NUCLEOTIDE SEQUENCE</scope>
    <source>
        <strain evidence="1 3">MCEB/BR/1984/M8408</strain>
        <strain evidence="2">MHOM/BR/2013/18 LTA MLF</strain>
    </source>
</reference>
<organism evidence="2 4">
    <name type="scientific">Leishmania shawi</name>
    <dbReference type="NCBI Taxonomy" id="5680"/>
    <lineage>
        <taxon>Eukaryota</taxon>
        <taxon>Discoba</taxon>
        <taxon>Euglenozoa</taxon>
        <taxon>Kinetoplastea</taxon>
        <taxon>Metakinetoplastina</taxon>
        <taxon>Trypanosomatida</taxon>
        <taxon>Trypanosomatidae</taxon>
        <taxon>Leishmaniinae</taxon>
        <taxon>Leishmania</taxon>
        <taxon>Leishmania guyanensis species complex</taxon>
    </lineage>
</organism>
<dbReference type="AlphaFoldDB" id="A0AAW3B2K2"/>
<evidence type="ECO:0000313" key="2">
    <source>
        <dbReference type="EMBL" id="KAL0516955.1"/>
    </source>
</evidence>
<dbReference type="SMART" id="SM00320">
    <property type="entry name" value="WD40"/>
    <property type="match status" value="2"/>
</dbReference>
<dbReference type="InterPro" id="IPR001680">
    <property type="entry name" value="WD40_rpt"/>
</dbReference>
<dbReference type="EMBL" id="JBAMZJ010000037">
    <property type="protein sequence ID" value="KAL0516955.1"/>
    <property type="molecule type" value="Genomic_DNA"/>
</dbReference>
<protein>
    <recommendedName>
        <fullName evidence="5">Guanine nucleotide-binding protein subunit beta-like protein</fullName>
    </recommendedName>
</protein>
<sequence>MLVATTSRDCTAVLWKLPSCKQHRSLTHPHAVHACRFSSSDTELTTACTDGLCRIWTGSTTGAVNILVSPNTGFNGTLSSRAYSFGDKALLAGGSVPNVSGWDRQSFSALGAVFRFHHSAVLSVDAYRTRQDIVISAGEGILFVWNSATLEVLQRLNISLCDAWSPRPQGRALTTSGTFMKKTTFPHELCWTVARLMD</sequence>
<dbReference type="Proteomes" id="UP001443563">
    <property type="component" value="Unassembled WGS sequence"/>
</dbReference>
<comment type="caution">
    <text evidence="2">The sequence shown here is derived from an EMBL/GenBank/DDBJ whole genome shotgun (WGS) entry which is preliminary data.</text>
</comment>
<name>A0AAW3B2K2_9TRYP</name>
<accession>A0AAW3B2K2</accession>
<evidence type="ECO:0000313" key="4">
    <source>
        <dbReference type="Proteomes" id="UP001500493"/>
    </source>
</evidence>
<proteinExistence type="predicted"/>
<dbReference type="Pfam" id="PF00400">
    <property type="entry name" value="WD40"/>
    <property type="match status" value="1"/>
</dbReference>
<dbReference type="InterPro" id="IPR036322">
    <property type="entry name" value="WD40_repeat_dom_sf"/>
</dbReference>
<evidence type="ECO:0008006" key="5">
    <source>
        <dbReference type="Google" id="ProtNLM"/>
    </source>
</evidence>
<keyword evidence="3" id="KW-1185">Reference proteome</keyword>
<evidence type="ECO:0000313" key="3">
    <source>
        <dbReference type="Proteomes" id="UP001443563"/>
    </source>
</evidence>